<name>A0ABX9KJD2_9FUSO</name>
<dbReference type="SUPFAM" id="SSF81301">
    <property type="entry name" value="Nucleotidyltransferase"/>
    <property type="match status" value="1"/>
</dbReference>
<evidence type="ECO:0008006" key="3">
    <source>
        <dbReference type="Google" id="ProtNLM"/>
    </source>
</evidence>
<evidence type="ECO:0000313" key="1">
    <source>
        <dbReference type="EMBL" id="REI42443.1"/>
    </source>
</evidence>
<keyword evidence="2" id="KW-1185">Reference proteome</keyword>
<organism evidence="1 2">
    <name type="scientific">Psychrilyobacter piezotolerans</name>
    <dbReference type="NCBI Taxonomy" id="2293438"/>
    <lineage>
        <taxon>Bacteria</taxon>
        <taxon>Fusobacteriati</taxon>
        <taxon>Fusobacteriota</taxon>
        <taxon>Fusobacteriia</taxon>
        <taxon>Fusobacteriales</taxon>
        <taxon>Fusobacteriaceae</taxon>
        <taxon>Psychrilyobacter</taxon>
    </lineage>
</organism>
<dbReference type="InterPro" id="IPR043519">
    <property type="entry name" value="NT_sf"/>
</dbReference>
<dbReference type="Proteomes" id="UP000263486">
    <property type="component" value="Unassembled WGS sequence"/>
</dbReference>
<dbReference type="Gene3D" id="3.30.460.40">
    <property type="match status" value="1"/>
</dbReference>
<sequence length="162" mass="19076">MNNQLEFILKKIAKLLNDQNINWAVGASIMLNYYGIIQGPRDIDILIDLKDLNKLDNVLSKIGEKKERLPNKIYKTRYFYEYVIDGIEIDVMGGLCICFNGKDHPFDFTRDSIGDFMEIDNIKIPLAKLSDWYKIYKLLPDREDKVTLIKEYMEKIYPKKDK</sequence>
<evidence type="ECO:0000313" key="2">
    <source>
        <dbReference type="Proteomes" id="UP000263486"/>
    </source>
</evidence>
<dbReference type="RefSeq" id="WP_114641484.1">
    <property type="nucleotide sequence ID" value="NZ_JAACIO010000004.1"/>
</dbReference>
<accession>A0ABX9KJD2</accession>
<protein>
    <recommendedName>
        <fullName evidence="3">Nucleotidyltransferase family protein</fullName>
    </recommendedName>
</protein>
<dbReference type="EMBL" id="QUAJ01000004">
    <property type="protein sequence ID" value="REI42443.1"/>
    <property type="molecule type" value="Genomic_DNA"/>
</dbReference>
<reference evidence="1 2" key="1">
    <citation type="submission" date="2018-08" db="EMBL/GenBank/DDBJ databases">
        <title>Draft genome sequence of Psychrilyobacter sp. strain SD5 isolated from Black Sea water.</title>
        <authorList>
            <person name="Yadav S."/>
            <person name="Villanueva L."/>
            <person name="Damste J.S.S."/>
        </authorList>
    </citation>
    <scope>NUCLEOTIDE SEQUENCE [LARGE SCALE GENOMIC DNA]</scope>
    <source>
        <strain evidence="1 2">SD5</strain>
    </source>
</reference>
<gene>
    <name evidence="1" type="ORF">DYH56_03560</name>
</gene>
<proteinExistence type="predicted"/>
<comment type="caution">
    <text evidence="1">The sequence shown here is derived from an EMBL/GenBank/DDBJ whole genome shotgun (WGS) entry which is preliminary data.</text>
</comment>